<reference evidence="2 3" key="1">
    <citation type="submission" date="2021-04" db="EMBL/GenBank/DDBJ databases">
        <title>Metabacillus sp. strain KIGAM252 whole genome sequence.</title>
        <authorList>
            <person name="Seo M.-J."/>
            <person name="Cho E.-S."/>
            <person name="Hwang C.Y."/>
            <person name="Yoon D.J."/>
        </authorList>
    </citation>
    <scope>NUCLEOTIDE SEQUENCE [LARGE SCALE GENOMIC DNA]</scope>
    <source>
        <strain evidence="2 3">KIGAM252</strain>
    </source>
</reference>
<accession>A0ABS5LAJ3</accession>
<sequence>MSVEEKVARYRAVSLHIKELESELSQLKEELHAYFDGRFGENQKGKAEIGDYVVQRQIRSMDSYAEENLIARLEELQLEDCIMTVKKPNKEKIDAALTLGILSGDQLKDCILHKLSKALVVKEK</sequence>
<dbReference type="Proteomes" id="UP000682403">
    <property type="component" value="Unassembled WGS sequence"/>
</dbReference>
<organism evidence="2 3">
    <name type="scientific">Metabacillus flavus</name>
    <dbReference type="NCBI Taxonomy" id="2823519"/>
    <lineage>
        <taxon>Bacteria</taxon>
        <taxon>Bacillati</taxon>
        <taxon>Bacillota</taxon>
        <taxon>Bacilli</taxon>
        <taxon>Bacillales</taxon>
        <taxon>Bacillaceae</taxon>
        <taxon>Metabacillus</taxon>
    </lineage>
</organism>
<evidence type="ECO:0000256" key="1">
    <source>
        <dbReference type="SAM" id="Coils"/>
    </source>
</evidence>
<dbReference type="EMBL" id="JAGVRK010000001">
    <property type="protein sequence ID" value="MBS2967740.1"/>
    <property type="molecule type" value="Genomic_DNA"/>
</dbReference>
<feature type="coiled-coil region" evidence="1">
    <location>
        <begin position="10"/>
        <end position="37"/>
    </location>
</feature>
<protein>
    <submittedName>
        <fullName evidence="2">Uncharacterized protein</fullName>
    </submittedName>
</protein>
<name>A0ABS5LAJ3_9BACI</name>
<evidence type="ECO:0000313" key="3">
    <source>
        <dbReference type="Proteomes" id="UP000682403"/>
    </source>
</evidence>
<keyword evidence="1" id="KW-0175">Coiled coil</keyword>
<dbReference type="RefSeq" id="WP_211556410.1">
    <property type="nucleotide sequence ID" value="NZ_JAGVRK010000001.1"/>
</dbReference>
<comment type="caution">
    <text evidence="2">The sequence shown here is derived from an EMBL/GenBank/DDBJ whole genome shotgun (WGS) entry which is preliminary data.</text>
</comment>
<proteinExistence type="predicted"/>
<dbReference type="SUPFAM" id="SSF161266">
    <property type="entry name" value="Gam-like"/>
    <property type="match status" value="1"/>
</dbReference>
<evidence type="ECO:0000313" key="2">
    <source>
        <dbReference type="EMBL" id="MBS2967740.1"/>
    </source>
</evidence>
<keyword evidence="3" id="KW-1185">Reference proteome</keyword>
<gene>
    <name evidence="2" type="ORF">J9317_02990</name>
</gene>